<keyword evidence="5 7" id="KW-1133">Transmembrane helix</keyword>
<evidence type="ECO:0000256" key="7">
    <source>
        <dbReference type="SAM" id="Phobius"/>
    </source>
</evidence>
<comment type="subcellular location">
    <subcellularLocation>
        <location evidence="1">Cell membrane</location>
        <topology evidence="1">Multi-pass membrane protein</topology>
    </subcellularLocation>
</comment>
<dbReference type="SUPFAM" id="SSF103473">
    <property type="entry name" value="MFS general substrate transporter"/>
    <property type="match status" value="1"/>
</dbReference>
<name>A0ABS9TK90_9PSEU</name>
<proteinExistence type="predicted"/>
<keyword evidence="10" id="KW-1185">Reference proteome</keyword>
<evidence type="ECO:0000313" key="10">
    <source>
        <dbReference type="Proteomes" id="UP001299970"/>
    </source>
</evidence>
<dbReference type="InterPro" id="IPR005829">
    <property type="entry name" value="Sugar_transporter_CS"/>
</dbReference>
<dbReference type="Proteomes" id="UP001299970">
    <property type="component" value="Unassembled WGS sequence"/>
</dbReference>
<protein>
    <submittedName>
        <fullName evidence="9">MFS transporter</fullName>
    </submittedName>
</protein>
<gene>
    <name evidence="9" type="ORF">MMF94_24825</name>
</gene>
<feature type="transmembrane region" description="Helical" evidence="7">
    <location>
        <begin position="278"/>
        <end position="300"/>
    </location>
</feature>
<dbReference type="InterPro" id="IPR011701">
    <property type="entry name" value="MFS"/>
</dbReference>
<keyword evidence="4 7" id="KW-0812">Transmembrane</keyword>
<keyword evidence="6 7" id="KW-0472">Membrane</keyword>
<evidence type="ECO:0000259" key="8">
    <source>
        <dbReference type="PROSITE" id="PS50850"/>
    </source>
</evidence>
<evidence type="ECO:0000256" key="5">
    <source>
        <dbReference type="ARBA" id="ARBA00022989"/>
    </source>
</evidence>
<feature type="transmembrane region" description="Helical" evidence="7">
    <location>
        <begin position="116"/>
        <end position="137"/>
    </location>
</feature>
<feature type="transmembrane region" description="Helical" evidence="7">
    <location>
        <begin position="61"/>
        <end position="80"/>
    </location>
</feature>
<evidence type="ECO:0000256" key="1">
    <source>
        <dbReference type="ARBA" id="ARBA00004651"/>
    </source>
</evidence>
<feature type="transmembrane region" description="Helical" evidence="7">
    <location>
        <begin position="377"/>
        <end position="395"/>
    </location>
</feature>
<dbReference type="RefSeq" id="WP_241039567.1">
    <property type="nucleotide sequence ID" value="NZ_BAAAJF010000011.1"/>
</dbReference>
<feature type="transmembrane region" description="Helical" evidence="7">
    <location>
        <begin position="27"/>
        <end position="49"/>
    </location>
</feature>
<feature type="transmembrane region" description="Helical" evidence="7">
    <location>
        <begin position="158"/>
        <end position="180"/>
    </location>
</feature>
<organism evidence="9 10">
    <name type="scientific">Pseudonocardia alaniniphila</name>
    <dbReference type="NCBI Taxonomy" id="75291"/>
    <lineage>
        <taxon>Bacteria</taxon>
        <taxon>Bacillati</taxon>
        <taxon>Actinomycetota</taxon>
        <taxon>Actinomycetes</taxon>
        <taxon>Pseudonocardiales</taxon>
        <taxon>Pseudonocardiaceae</taxon>
        <taxon>Pseudonocardia</taxon>
    </lineage>
</organism>
<evidence type="ECO:0000313" key="9">
    <source>
        <dbReference type="EMBL" id="MCH6168930.1"/>
    </source>
</evidence>
<feature type="transmembrane region" description="Helical" evidence="7">
    <location>
        <begin position="344"/>
        <end position="365"/>
    </location>
</feature>
<dbReference type="PANTHER" id="PTHR43045">
    <property type="entry name" value="SHIKIMATE TRANSPORTER"/>
    <property type="match status" value="1"/>
</dbReference>
<dbReference type="InterPro" id="IPR036259">
    <property type="entry name" value="MFS_trans_sf"/>
</dbReference>
<feature type="transmembrane region" description="Helical" evidence="7">
    <location>
        <begin position="312"/>
        <end position="332"/>
    </location>
</feature>
<dbReference type="EMBL" id="JAKXMK010000022">
    <property type="protein sequence ID" value="MCH6168930.1"/>
    <property type="molecule type" value="Genomic_DNA"/>
</dbReference>
<comment type="caution">
    <text evidence="9">The sequence shown here is derived from an EMBL/GenBank/DDBJ whole genome shotgun (WGS) entry which is preliminary data.</text>
</comment>
<feature type="transmembrane region" description="Helical" evidence="7">
    <location>
        <begin position="407"/>
        <end position="424"/>
    </location>
</feature>
<feature type="transmembrane region" description="Helical" evidence="7">
    <location>
        <begin position="233"/>
        <end position="258"/>
    </location>
</feature>
<feature type="domain" description="Major facilitator superfamily (MFS) profile" evidence="8">
    <location>
        <begin position="19"/>
        <end position="434"/>
    </location>
</feature>
<dbReference type="Gene3D" id="1.20.1250.20">
    <property type="entry name" value="MFS general substrate transporter like domains"/>
    <property type="match status" value="2"/>
</dbReference>
<accession>A0ABS9TK90</accession>
<sequence>MTLSEAHRTTITEADERRSARGGAFSMFVDSFDVYLPALVLPAAMAYFMPAGLPAEIRATITTLLFTVGLLGRPIGSVLLGNLSDRIGRKRVTMISGWAFTILTLLMGLMPGYAQWGYGAIVVFAVLRLVGGIFLAGGYAAPIPLALEQAQVSRRGRVGGLIAIGAPAALLVMNALLLGVLDGVPEEGFLTWGWRIPFFLGFLLGLVYLWHYRKVVEDESVYEERRSTARRQPVAELFIEHRALITSVFLFTCGYWFATQMSVSFLPTLLVQVLGRSAQLSTTLEIVSSVVTIGMIVLLAAIGQRIGRRALLMRWALVMTVVVAGAFLLLAVTGRAGAPDWVVGLLYVIAKVIPSAPLGVILVYLNERFPASVRASGYGIGYMFGLVLPGLYSFWLLGLSAIMPYEYGPIVLIVGGGLLMFAAVRSGPETNPVASPAAVSSAAKEATG</sequence>
<feature type="transmembrane region" description="Helical" evidence="7">
    <location>
        <begin position="92"/>
        <end position="110"/>
    </location>
</feature>
<evidence type="ECO:0000256" key="4">
    <source>
        <dbReference type="ARBA" id="ARBA00022692"/>
    </source>
</evidence>
<dbReference type="PROSITE" id="PS00216">
    <property type="entry name" value="SUGAR_TRANSPORT_1"/>
    <property type="match status" value="1"/>
</dbReference>
<reference evidence="9 10" key="1">
    <citation type="submission" date="2022-03" db="EMBL/GenBank/DDBJ databases">
        <title>Pseudonocardia alaer sp. nov., a novel actinomycete isolated from reed forest soil.</title>
        <authorList>
            <person name="Wang L."/>
        </authorList>
    </citation>
    <scope>NUCLEOTIDE SEQUENCE [LARGE SCALE GENOMIC DNA]</scope>
    <source>
        <strain evidence="9 10">Y-16303</strain>
    </source>
</reference>
<evidence type="ECO:0000256" key="2">
    <source>
        <dbReference type="ARBA" id="ARBA00022448"/>
    </source>
</evidence>
<feature type="transmembrane region" description="Helical" evidence="7">
    <location>
        <begin position="192"/>
        <end position="212"/>
    </location>
</feature>
<evidence type="ECO:0000256" key="3">
    <source>
        <dbReference type="ARBA" id="ARBA00022475"/>
    </source>
</evidence>
<dbReference type="InterPro" id="IPR020846">
    <property type="entry name" value="MFS_dom"/>
</dbReference>
<evidence type="ECO:0000256" key="6">
    <source>
        <dbReference type="ARBA" id="ARBA00023136"/>
    </source>
</evidence>
<dbReference type="PROSITE" id="PS50850">
    <property type="entry name" value="MFS"/>
    <property type="match status" value="1"/>
</dbReference>
<dbReference type="Pfam" id="PF07690">
    <property type="entry name" value="MFS_1"/>
    <property type="match status" value="1"/>
</dbReference>
<dbReference type="PANTHER" id="PTHR43045:SF4">
    <property type="entry name" value="TRANSPORTER YDFJ-RELATED"/>
    <property type="match status" value="1"/>
</dbReference>
<keyword evidence="2" id="KW-0813">Transport</keyword>
<keyword evidence="3" id="KW-1003">Cell membrane</keyword>